<reference evidence="4 5" key="2">
    <citation type="submission" date="2018-11" db="EMBL/GenBank/DDBJ databases">
        <authorList>
            <consortium name="Pathogen Informatics"/>
        </authorList>
    </citation>
    <scope>NUCLEOTIDE SEQUENCE [LARGE SCALE GENOMIC DNA]</scope>
</reference>
<evidence type="ECO:0000313" key="5">
    <source>
        <dbReference type="Proteomes" id="UP000271098"/>
    </source>
</evidence>
<evidence type="ECO:0000259" key="3">
    <source>
        <dbReference type="Pfam" id="PF19283"/>
    </source>
</evidence>
<dbReference type="Proteomes" id="UP000271098">
    <property type="component" value="Unassembled WGS sequence"/>
</dbReference>
<feature type="domain" description="Acylamino-acid-releasing enzyme N-terminal" evidence="3">
    <location>
        <begin position="48"/>
        <end position="192"/>
    </location>
</feature>
<proteinExistence type="inferred from homology"/>
<dbReference type="OrthoDB" id="416344at2759"/>
<gene>
    <name evidence="4" type="ORF">GPUH_LOCUS2335</name>
</gene>
<dbReference type="SUPFAM" id="SSF82171">
    <property type="entry name" value="DPP6 N-terminal domain-like"/>
    <property type="match status" value="1"/>
</dbReference>
<evidence type="ECO:0000313" key="4">
    <source>
        <dbReference type="EMBL" id="VDK33538.1"/>
    </source>
</evidence>
<organism evidence="6">
    <name type="scientific">Gongylonema pulchrum</name>
    <dbReference type="NCBI Taxonomy" id="637853"/>
    <lineage>
        <taxon>Eukaryota</taxon>
        <taxon>Metazoa</taxon>
        <taxon>Ecdysozoa</taxon>
        <taxon>Nematoda</taxon>
        <taxon>Chromadorea</taxon>
        <taxon>Rhabditida</taxon>
        <taxon>Spirurina</taxon>
        <taxon>Spiruromorpha</taxon>
        <taxon>Spiruroidea</taxon>
        <taxon>Gongylonematidae</taxon>
        <taxon>Gongylonema</taxon>
    </lineage>
</organism>
<evidence type="ECO:0000313" key="6">
    <source>
        <dbReference type="WBParaSite" id="GPUH_0000234001-mRNA-1"/>
    </source>
</evidence>
<dbReference type="PANTHER" id="PTHR42776:SF4">
    <property type="entry name" value="ACYLAMINO-ACID-RELEASING ENZYME"/>
    <property type="match status" value="1"/>
</dbReference>
<dbReference type="AlphaFoldDB" id="A0A183D0U4"/>
<dbReference type="Pfam" id="PF19283">
    <property type="entry name" value="APEH_N"/>
    <property type="match status" value="1"/>
</dbReference>
<evidence type="ECO:0000256" key="1">
    <source>
        <dbReference type="ARBA" id="ARBA00010040"/>
    </source>
</evidence>
<dbReference type="InterPro" id="IPR045550">
    <property type="entry name" value="AARE_N"/>
</dbReference>
<keyword evidence="2" id="KW-0378">Hydrolase</keyword>
<reference evidence="6" key="1">
    <citation type="submission" date="2016-06" db="UniProtKB">
        <authorList>
            <consortium name="WormBaseParasite"/>
        </authorList>
    </citation>
    <scope>IDENTIFICATION</scope>
</reference>
<dbReference type="GO" id="GO:0004252">
    <property type="term" value="F:serine-type endopeptidase activity"/>
    <property type="evidence" value="ECO:0007669"/>
    <property type="project" value="TreeGrafter"/>
</dbReference>
<dbReference type="WBParaSite" id="GPUH_0000234001-mRNA-1">
    <property type="protein sequence ID" value="GPUH_0000234001-mRNA-1"/>
    <property type="gene ID" value="GPUH_0000234001"/>
</dbReference>
<name>A0A183D0U4_9BILA</name>
<protein>
    <submittedName>
        <fullName evidence="6">APEH_N domain-containing protein</fullName>
    </submittedName>
</protein>
<sequence length="334" mass="37676">DEIIAYSKDDSKCATLITIPEGKEKKQFIRVFDQKEHIELCCVDVTAPKKHGIIHKDAEFGGLKWSDGGGHLLYTAEKFVKRKEYYDAELDWSNEEKFLESNVGEKYELVESWGEQLHDIRQPVLCIFDVISGSVTVLDHIPDRIAPLFSVWAPNDEGIVFFGIRNDTVKLGKVYCNNRSGTLYYYELSSAKLIPVSEEDVAIERITFSPDNSKLVYFQREAGGPHNATVSCQVRMRFAFAVSKHLILLLLTYLGFINNDLSVDSSEQFPGLHDVQVAERCNLHGCWSVLDVYEDYLVAVCSAPDRPPTVLVGHIPNCGDEEKVNISCDTSHSF</sequence>
<keyword evidence="5" id="KW-1185">Reference proteome</keyword>
<accession>A0A183D0U4</accession>
<dbReference type="PANTHER" id="PTHR42776">
    <property type="entry name" value="SERINE PEPTIDASE S9 FAMILY MEMBER"/>
    <property type="match status" value="1"/>
</dbReference>
<comment type="similarity">
    <text evidence="1">Belongs to the peptidase S9C family.</text>
</comment>
<evidence type="ECO:0000256" key="2">
    <source>
        <dbReference type="ARBA" id="ARBA00022801"/>
    </source>
</evidence>
<dbReference type="EMBL" id="UYRT01003436">
    <property type="protein sequence ID" value="VDK33538.1"/>
    <property type="molecule type" value="Genomic_DNA"/>
</dbReference>